<dbReference type="Proteomes" id="UP000198224">
    <property type="component" value="Chromosome I"/>
</dbReference>
<dbReference type="RefSeq" id="WP_088990012.1">
    <property type="nucleotide sequence ID" value="NZ_LT607409.1"/>
</dbReference>
<evidence type="ECO:0000313" key="1">
    <source>
        <dbReference type="EMBL" id="SCF21116.1"/>
    </source>
</evidence>
<reference evidence="2" key="1">
    <citation type="submission" date="2016-06" db="EMBL/GenBank/DDBJ databases">
        <authorList>
            <person name="Varghese N."/>
            <person name="Submissions Spin"/>
        </authorList>
    </citation>
    <scope>NUCLEOTIDE SEQUENCE [LARGE SCALE GENOMIC DNA]</scope>
    <source>
        <strain evidence="2">DSM 45160</strain>
    </source>
</reference>
<dbReference type="AlphaFoldDB" id="A0A1C4YKD2"/>
<keyword evidence="2" id="KW-1185">Reference proteome</keyword>
<proteinExistence type="predicted"/>
<dbReference type="EMBL" id="LT607409">
    <property type="protein sequence ID" value="SCF21116.1"/>
    <property type="molecule type" value="Genomic_DNA"/>
</dbReference>
<organism evidence="1 2">
    <name type="scientific">Micromonospora chokoriensis</name>
    <dbReference type="NCBI Taxonomy" id="356851"/>
    <lineage>
        <taxon>Bacteria</taxon>
        <taxon>Bacillati</taxon>
        <taxon>Actinomycetota</taxon>
        <taxon>Actinomycetes</taxon>
        <taxon>Micromonosporales</taxon>
        <taxon>Micromonosporaceae</taxon>
        <taxon>Micromonospora</taxon>
    </lineage>
</organism>
<accession>A0A1C4YKD2</accession>
<evidence type="ECO:0000313" key="2">
    <source>
        <dbReference type="Proteomes" id="UP000198224"/>
    </source>
</evidence>
<protein>
    <submittedName>
        <fullName evidence="1">Uncharacterized protein</fullName>
    </submittedName>
</protein>
<name>A0A1C4YKD2_9ACTN</name>
<sequence>MSEDHQPEHGEDETDIEDCVASCPIDAKLADQLVGLADLPWQDPGVTGPAMRSLDWSTDGMPTDEAHFVTPAGHAVYTDYGLYLPFVHYYVVGGELWPDDFWGSQPGWSSLRGAGRVEFEACLDAAIDRFAERLGPPECDVRTEGRHLAIGSYSWRYAAWRRGGTILVVGPALDGYSYGQDEEAVVYIGEFAEDRPFPPAADFLNLLRK</sequence>
<gene>
    <name evidence="1" type="ORF">GA0070612_4874</name>
</gene>